<comment type="similarity">
    <text evidence="1">Belongs to the EndA/NucM nuclease family.</text>
</comment>
<dbReference type="CDD" id="cd00063">
    <property type="entry name" value="FN3"/>
    <property type="match status" value="2"/>
</dbReference>
<feature type="signal peptide" evidence="5">
    <location>
        <begin position="1"/>
        <end position="18"/>
    </location>
</feature>
<keyword evidence="3 5" id="KW-0732">Signal</keyword>
<dbReference type="SUPFAM" id="SSF54060">
    <property type="entry name" value="His-Me finger endonucleases"/>
    <property type="match status" value="1"/>
</dbReference>
<dbReference type="PANTHER" id="PTHR33607">
    <property type="entry name" value="ENDONUCLEASE-1"/>
    <property type="match status" value="1"/>
</dbReference>
<reference evidence="7 8" key="1">
    <citation type="submission" date="2022-03" db="EMBL/GenBank/DDBJ databases">
        <title>Chryseobacterium sp. isolated from particulate matters in swine house.</title>
        <authorList>
            <person name="Won M."/>
            <person name="Kim S.-J."/>
            <person name="Kwon S.-W."/>
        </authorList>
    </citation>
    <scope>NUCLEOTIDE SEQUENCE [LARGE SCALE GENOMIC DNA]</scope>
    <source>
        <strain evidence="7 8">SC2-2</strain>
    </source>
</reference>
<proteinExistence type="inferred from homology"/>
<evidence type="ECO:0000256" key="5">
    <source>
        <dbReference type="SAM" id="SignalP"/>
    </source>
</evidence>
<name>A0ABY4BRX4_9FLAO</name>
<dbReference type="InterPro" id="IPR026444">
    <property type="entry name" value="Secre_tail"/>
</dbReference>
<feature type="chain" id="PRO_5045149739" evidence="5">
    <location>
        <begin position="19"/>
        <end position="684"/>
    </location>
</feature>
<dbReference type="SMART" id="SM00060">
    <property type="entry name" value="FN3"/>
    <property type="match status" value="2"/>
</dbReference>
<evidence type="ECO:0000256" key="4">
    <source>
        <dbReference type="ARBA" id="ARBA00022801"/>
    </source>
</evidence>
<keyword evidence="7" id="KW-0255">Endonuclease</keyword>
<dbReference type="RefSeq" id="WP_243550862.1">
    <property type="nucleotide sequence ID" value="NZ_CP094532.1"/>
</dbReference>
<dbReference type="Pfam" id="PF04231">
    <property type="entry name" value="Endonuclease_1"/>
    <property type="match status" value="1"/>
</dbReference>
<dbReference type="Pfam" id="PF00041">
    <property type="entry name" value="fn3"/>
    <property type="match status" value="2"/>
</dbReference>
<dbReference type="Pfam" id="PF18962">
    <property type="entry name" value="Por_Secre_tail"/>
    <property type="match status" value="1"/>
</dbReference>
<accession>A0ABY4BRX4</accession>
<feature type="domain" description="Fibronectin type-III" evidence="6">
    <location>
        <begin position="371"/>
        <end position="456"/>
    </location>
</feature>
<dbReference type="PANTHER" id="PTHR33607:SF2">
    <property type="entry name" value="ENDONUCLEASE-1"/>
    <property type="match status" value="1"/>
</dbReference>
<dbReference type="InterPro" id="IPR003961">
    <property type="entry name" value="FN3_dom"/>
</dbReference>
<dbReference type="SUPFAM" id="SSF49265">
    <property type="entry name" value="Fibronectin type III"/>
    <property type="match status" value="1"/>
</dbReference>
<organism evidence="7 8">
    <name type="scientific">Chryseobacterium suipulveris</name>
    <dbReference type="NCBI Taxonomy" id="2929800"/>
    <lineage>
        <taxon>Bacteria</taxon>
        <taxon>Pseudomonadati</taxon>
        <taxon>Bacteroidota</taxon>
        <taxon>Flavobacteriia</taxon>
        <taxon>Flavobacteriales</taxon>
        <taxon>Weeksellaceae</taxon>
        <taxon>Chryseobacterium group</taxon>
        <taxon>Chryseobacterium</taxon>
    </lineage>
</organism>
<evidence type="ECO:0000313" key="8">
    <source>
        <dbReference type="Proteomes" id="UP000831460"/>
    </source>
</evidence>
<keyword evidence="8" id="KW-1185">Reference proteome</keyword>
<dbReference type="InterPro" id="IPR036116">
    <property type="entry name" value="FN3_sf"/>
</dbReference>
<evidence type="ECO:0000256" key="1">
    <source>
        <dbReference type="ARBA" id="ARBA00006429"/>
    </source>
</evidence>
<keyword evidence="2" id="KW-0540">Nuclease</keyword>
<feature type="domain" description="Fibronectin type-III" evidence="6">
    <location>
        <begin position="280"/>
        <end position="365"/>
    </location>
</feature>
<dbReference type="PROSITE" id="PS50853">
    <property type="entry name" value="FN3"/>
    <property type="match status" value="2"/>
</dbReference>
<evidence type="ECO:0000256" key="2">
    <source>
        <dbReference type="ARBA" id="ARBA00022722"/>
    </source>
</evidence>
<dbReference type="NCBIfam" id="TIGR04183">
    <property type="entry name" value="Por_Secre_tail"/>
    <property type="match status" value="1"/>
</dbReference>
<evidence type="ECO:0000259" key="6">
    <source>
        <dbReference type="PROSITE" id="PS50853"/>
    </source>
</evidence>
<evidence type="ECO:0000313" key="7">
    <source>
        <dbReference type="EMBL" id="UOE41944.1"/>
    </source>
</evidence>
<evidence type="ECO:0000256" key="3">
    <source>
        <dbReference type="ARBA" id="ARBA00022729"/>
    </source>
</evidence>
<sequence length="684" mass="72984">MKKLTTLLLGFMFSVILAQAPAGYYNGTEGLSGAALKTKLSSIITAGHTDKGYDGLYNGYPTTDSDHFYENDNSVLDMYSENPNGTDPYTYRHGIKKCGNYSIEGDCYNREHVIPQSFFNSRAPMVSDIHHVRPTDGKVNGMRSNYPYGAVANPAFTSRNGTKVGPSVSPGYSGTVCEPINEFKGDIARMIFYFVTRYESQLSGFSTGNMLGGSAFPGLQTWERDVLLSWAAQDPVSPSEIERNNAAFAFQKNRNPFIDHPEWVNQIWGAPVTDTQAPTAPTNLAVVSTSTASANLTWTASTDNIAVTSYKIYADGIYKTSSTSTSATVSGLNQGTTYTFYVVATDGAGNISPQSNTATGTTLTDNIAPTAPTNLSIVSVGTNNIEIQWNASTDNIGVASYDVYVNGALMGSAGTTTTNIANLNPTTTYTIYVVAKDAVGNVSQQSNSVTATTLAVGTTCGDEHFDNLQVVANVYSTYNWVSNGISWTSEDSRTDETINGKALTIRNGSLTALSVPNGIGELKVTTQLKYSGSAGTLKLFVNDVDTGKTIPYGAQGSAPITTTVTGINVAGTVEIRLQQNGATTNRVAIDDITWTCYVPTAAVGETGAKNQISIYPNPVKNGELNISGKDLEKVEVAYIFDFTGKLVQSVGNPFKTSNKINLKNLPKGVYILKAGTATAKFIVE</sequence>
<dbReference type="Gene3D" id="2.60.40.10">
    <property type="entry name" value="Immunoglobulins"/>
    <property type="match status" value="2"/>
</dbReference>
<dbReference type="EMBL" id="CP094532">
    <property type="protein sequence ID" value="UOE41944.1"/>
    <property type="molecule type" value="Genomic_DNA"/>
</dbReference>
<dbReference type="InterPro" id="IPR044925">
    <property type="entry name" value="His-Me_finger_sf"/>
</dbReference>
<protein>
    <submittedName>
        <fullName evidence="7">Endonuclease</fullName>
    </submittedName>
</protein>
<dbReference type="GO" id="GO:0004519">
    <property type="term" value="F:endonuclease activity"/>
    <property type="evidence" value="ECO:0007669"/>
    <property type="project" value="UniProtKB-KW"/>
</dbReference>
<dbReference type="Proteomes" id="UP000831460">
    <property type="component" value="Chromosome"/>
</dbReference>
<keyword evidence="4" id="KW-0378">Hydrolase</keyword>
<dbReference type="InterPro" id="IPR013783">
    <property type="entry name" value="Ig-like_fold"/>
</dbReference>
<dbReference type="InterPro" id="IPR007346">
    <property type="entry name" value="Endonuclease-I"/>
</dbReference>
<gene>
    <name evidence="7" type="ORF">MTP09_04740</name>
</gene>